<feature type="repeat" description="WD" evidence="3">
    <location>
        <begin position="1014"/>
        <end position="1046"/>
    </location>
</feature>
<accession>A0A9P6ACV9</accession>
<sequence>MDRHNISLGLKDDVETLSKKLESISSSAKAKSSAGVLRRLLERDDDEHDLRTFTQSLKAAIVDFQLSQTLRQGQELFLEKLSVAILSLPRANLAAYDSGREDALSLCLEGTRVSILAEIMSWLERTESGTPPVYWLMGLAGIGKSTIAKTVAERADEDGILGGSFFFSQSDAPLRDPQLVFPTLAFQLAQSDNEFKNLIGEAIQQDATLGYKTPLVQFEGLILKPLAQLDTTRRTTLIVLDALDECEKQGAATILKLLLSRTSQLPFLRILITSRPEQHISSVFSEPKNFAKRILHDIEASVIEEDLRLYIRSELRRVLEDPDLANVPDWTEGEINALVEKSGKLFIYAATSIRFIGDPHVGDPRGHLDLILDTELSKGSKAKPYSQLDSLYMGVLRRSLSDSNPEAIVERFQTVVGSIVLLRQPLPLGSLARFVKYKPDGVNIALRHLRSVIIPPSSLDEAPHIYHPSFRDFITDPSRCSISEFVIVAIPDQELRHALRCIELMATSLRQDIAGISDVSLLNSEVEGLDEKVRDGLSVELQYACRYWASHLSRVDLGEKRMVEALEGFSTRSILMWLEVMSLIGNVHSAVTSMQEAHQWAMNSKCDATLITILADAYRFILTHSEVIRASALQVYHSALAFTPHATVLYETYSKDVKSCIRVLQGVEAQWPQSLSTLVGHSSHVTSVAFSPDGLRLVSGSLDCTLRLWDAVSGVHIATLQGHSHLVYSVAFSPDGLRVISGLNDCTLCLWDATLGVHIATLRGHSGVVSSVAFSPDGLWLVSGSWDHTLCLWNAMSGAQMATLQGHSNRVSSVAFSPDGQQLVSGSWDYTLCLWDAMSGICIATLQGHSDQVTSVAFSPDGLWLVSGSLDHTLCLWNAMSGAQMATLQGHSHHVTSVAFSPDSLRLVSGSRDRTLCLWDAMSGACIATLQGHSNTVLSVAFSPDGLSLASGSVDGTLCLWDAMSSTHPATLQGHSNRISSIALSPDGSRLASASHDCTLCLWDVLSGAHIATLQGHSKPVITVAFSPDGLHLASGSWDSTLCLWDAMLGVHIATLQGHSLQVNSVVFSPDGLLLASGSSDETLCLWDAMSGSCIATLEGHSLGVTSVAFSPDGLQLVSGSDDCTLCLWDAMSGMHIATLQGHSREVFLVVFSPNGLQVASGSHDSTICLWDATSSMNIATLEVDSPHIDAVAFSSDGHTLISQTQTQTFVWDLTSQLPQLVSGSILEVFPPTIGLSSLIWSRVHGWIQAQDSQGNHVTHICYIPPHYSPHTTAQASSLHHQSRVAVGCGNGHVVIVDPQDHPFVHRLV</sequence>
<dbReference type="EMBL" id="MU129335">
    <property type="protein sequence ID" value="KAF9503562.1"/>
    <property type="molecule type" value="Genomic_DNA"/>
</dbReference>
<dbReference type="InterPro" id="IPR001680">
    <property type="entry name" value="WD40_rpt"/>
</dbReference>
<feature type="repeat" description="WD" evidence="3">
    <location>
        <begin position="804"/>
        <end position="845"/>
    </location>
</feature>
<dbReference type="InterPro" id="IPR015943">
    <property type="entry name" value="WD40/YVTN_repeat-like_dom_sf"/>
</dbReference>
<evidence type="ECO:0000256" key="1">
    <source>
        <dbReference type="ARBA" id="ARBA00022574"/>
    </source>
</evidence>
<dbReference type="PANTHER" id="PTHR14604:SF4">
    <property type="entry name" value="F-BOX DOMAIN-CONTAINING PROTEIN"/>
    <property type="match status" value="1"/>
</dbReference>
<dbReference type="Proteomes" id="UP000886523">
    <property type="component" value="Unassembled WGS sequence"/>
</dbReference>
<evidence type="ECO:0000313" key="6">
    <source>
        <dbReference type="Proteomes" id="UP000886523"/>
    </source>
</evidence>
<feature type="repeat" description="WD" evidence="3">
    <location>
        <begin position="1140"/>
        <end position="1181"/>
    </location>
</feature>
<feature type="repeat" description="WD" evidence="3">
    <location>
        <begin position="1056"/>
        <end position="1097"/>
    </location>
</feature>
<evidence type="ECO:0000313" key="5">
    <source>
        <dbReference type="EMBL" id="KAF9503562.1"/>
    </source>
</evidence>
<reference evidence="5" key="1">
    <citation type="journal article" date="2020" name="Nat. Commun.">
        <title>Large-scale genome sequencing of mycorrhizal fungi provides insights into the early evolution of symbiotic traits.</title>
        <authorList>
            <person name="Miyauchi S."/>
            <person name="Kiss E."/>
            <person name="Kuo A."/>
            <person name="Drula E."/>
            <person name="Kohler A."/>
            <person name="Sanchez-Garcia M."/>
            <person name="Morin E."/>
            <person name="Andreopoulos B."/>
            <person name="Barry K.W."/>
            <person name="Bonito G."/>
            <person name="Buee M."/>
            <person name="Carver A."/>
            <person name="Chen C."/>
            <person name="Cichocki N."/>
            <person name="Clum A."/>
            <person name="Culley D."/>
            <person name="Crous P.W."/>
            <person name="Fauchery L."/>
            <person name="Girlanda M."/>
            <person name="Hayes R.D."/>
            <person name="Keri Z."/>
            <person name="LaButti K."/>
            <person name="Lipzen A."/>
            <person name="Lombard V."/>
            <person name="Magnuson J."/>
            <person name="Maillard F."/>
            <person name="Murat C."/>
            <person name="Nolan M."/>
            <person name="Ohm R.A."/>
            <person name="Pangilinan J."/>
            <person name="Pereira M.F."/>
            <person name="Perotto S."/>
            <person name="Peter M."/>
            <person name="Pfister S."/>
            <person name="Riley R."/>
            <person name="Sitrit Y."/>
            <person name="Stielow J.B."/>
            <person name="Szollosi G."/>
            <person name="Zifcakova L."/>
            <person name="Stursova M."/>
            <person name="Spatafora J.W."/>
            <person name="Tedersoo L."/>
            <person name="Vaario L.M."/>
            <person name="Yamada A."/>
            <person name="Yan M."/>
            <person name="Wang P."/>
            <person name="Xu J."/>
            <person name="Bruns T."/>
            <person name="Baldrian P."/>
            <person name="Vilgalys R."/>
            <person name="Dunand C."/>
            <person name="Henrissat B."/>
            <person name="Grigoriev I.V."/>
            <person name="Hibbett D."/>
            <person name="Nagy L.G."/>
            <person name="Martin F.M."/>
        </authorList>
    </citation>
    <scope>NUCLEOTIDE SEQUENCE</scope>
    <source>
        <strain evidence="5">UP504</strain>
    </source>
</reference>
<dbReference type="OrthoDB" id="3027122at2759"/>
<keyword evidence="2" id="KW-0677">Repeat</keyword>
<dbReference type="SUPFAM" id="SSF50978">
    <property type="entry name" value="WD40 repeat-like"/>
    <property type="match status" value="2"/>
</dbReference>
<proteinExistence type="predicted"/>
<name>A0A9P6ACV9_9AGAM</name>
<dbReference type="Pfam" id="PF00400">
    <property type="entry name" value="WD40"/>
    <property type="match status" value="12"/>
</dbReference>
<dbReference type="InterPro" id="IPR007111">
    <property type="entry name" value="NACHT_NTPase"/>
</dbReference>
<feature type="repeat" description="WD" evidence="3">
    <location>
        <begin position="846"/>
        <end position="887"/>
    </location>
</feature>
<dbReference type="InterPro" id="IPR027417">
    <property type="entry name" value="P-loop_NTPase"/>
</dbReference>
<dbReference type="InterPro" id="IPR036322">
    <property type="entry name" value="WD40_repeat_dom_sf"/>
</dbReference>
<dbReference type="PROSITE" id="PS50294">
    <property type="entry name" value="WD_REPEATS_REGION"/>
    <property type="match status" value="12"/>
</dbReference>
<feature type="repeat" description="WD" evidence="3">
    <location>
        <begin position="972"/>
        <end position="1013"/>
    </location>
</feature>
<dbReference type="SUPFAM" id="SSF52540">
    <property type="entry name" value="P-loop containing nucleoside triphosphate hydrolases"/>
    <property type="match status" value="1"/>
</dbReference>
<evidence type="ECO:0000259" key="4">
    <source>
        <dbReference type="PROSITE" id="PS50837"/>
    </source>
</evidence>
<dbReference type="Pfam" id="PF24883">
    <property type="entry name" value="NPHP3_N"/>
    <property type="match status" value="1"/>
</dbReference>
<feature type="repeat" description="WD" evidence="3">
    <location>
        <begin position="720"/>
        <end position="761"/>
    </location>
</feature>
<dbReference type="PRINTS" id="PR00320">
    <property type="entry name" value="GPROTEINBRPT"/>
</dbReference>
<feature type="domain" description="NACHT" evidence="4">
    <location>
        <begin position="132"/>
        <end position="276"/>
    </location>
</feature>
<dbReference type="CDD" id="cd00200">
    <property type="entry name" value="WD40"/>
    <property type="match status" value="2"/>
</dbReference>
<dbReference type="PROSITE" id="PS00678">
    <property type="entry name" value="WD_REPEATS_1"/>
    <property type="match status" value="2"/>
</dbReference>
<organism evidence="5 6">
    <name type="scientific">Hydnum rufescens UP504</name>
    <dbReference type="NCBI Taxonomy" id="1448309"/>
    <lineage>
        <taxon>Eukaryota</taxon>
        <taxon>Fungi</taxon>
        <taxon>Dikarya</taxon>
        <taxon>Basidiomycota</taxon>
        <taxon>Agaricomycotina</taxon>
        <taxon>Agaricomycetes</taxon>
        <taxon>Cantharellales</taxon>
        <taxon>Hydnaceae</taxon>
        <taxon>Hydnum</taxon>
    </lineage>
</organism>
<keyword evidence="1 3" id="KW-0853">WD repeat</keyword>
<evidence type="ECO:0000256" key="2">
    <source>
        <dbReference type="ARBA" id="ARBA00022737"/>
    </source>
</evidence>
<dbReference type="InterPro" id="IPR056884">
    <property type="entry name" value="NPHP3-like_N"/>
</dbReference>
<feature type="repeat" description="WD" evidence="3">
    <location>
        <begin position="888"/>
        <end position="929"/>
    </location>
</feature>
<feature type="repeat" description="WD" evidence="3">
    <location>
        <begin position="1098"/>
        <end position="1139"/>
    </location>
</feature>
<gene>
    <name evidence="5" type="ORF">BS47DRAFT_788982</name>
</gene>
<dbReference type="PROSITE" id="PS50082">
    <property type="entry name" value="WD_REPEATS_2"/>
    <property type="match status" value="12"/>
</dbReference>
<feature type="repeat" description="WD" evidence="3">
    <location>
        <begin position="678"/>
        <end position="719"/>
    </location>
</feature>
<dbReference type="Gene3D" id="3.40.50.300">
    <property type="entry name" value="P-loop containing nucleotide triphosphate hydrolases"/>
    <property type="match status" value="1"/>
</dbReference>
<keyword evidence="6" id="KW-1185">Reference proteome</keyword>
<dbReference type="PROSITE" id="PS50837">
    <property type="entry name" value="NACHT"/>
    <property type="match status" value="1"/>
</dbReference>
<dbReference type="PANTHER" id="PTHR14604">
    <property type="entry name" value="WD40 REPEAT PF20"/>
    <property type="match status" value="1"/>
</dbReference>
<evidence type="ECO:0000256" key="3">
    <source>
        <dbReference type="PROSITE-ProRule" id="PRU00221"/>
    </source>
</evidence>
<dbReference type="InterPro" id="IPR019775">
    <property type="entry name" value="WD40_repeat_CS"/>
</dbReference>
<feature type="repeat" description="WD" evidence="3">
    <location>
        <begin position="762"/>
        <end position="803"/>
    </location>
</feature>
<dbReference type="SMART" id="SM00320">
    <property type="entry name" value="WD40"/>
    <property type="match status" value="14"/>
</dbReference>
<comment type="caution">
    <text evidence="5">The sequence shown here is derived from an EMBL/GenBank/DDBJ whole genome shotgun (WGS) entry which is preliminary data.</text>
</comment>
<feature type="repeat" description="WD" evidence="3">
    <location>
        <begin position="930"/>
        <end position="971"/>
    </location>
</feature>
<dbReference type="InterPro" id="IPR050995">
    <property type="entry name" value="WD-F-box_domain-protein"/>
</dbReference>
<dbReference type="InterPro" id="IPR020472">
    <property type="entry name" value="WD40_PAC1"/>
</dbReference>
<dbReference type="Gene3D" id="2.130.10.10">
    <property type="entry name" value="YVTN repeat-like/Quinoprotein amine dehydrogenase"/>
    <property type="match status" value="6"/>
</dbReference>
<protein>
    <recommendedName>
        <fullName evidence="4">NACHT domain-containing protein</fullName>
    </recommendedName>
</protein>